<feature type="non-terminal residue" evidence="1">
    <location>
        <position position="143"/>
    </location>
</feature>
<sequence>MVHSSDPEFPYWYARVLCIYHAEVMYDKLKPYRQMDFLWVRWFTIDGDQGRLDLKKKELPRLHFVDAHEECAFGFIDPNDVVRAVHLIPAFHFGKTKSFMGPSNLGRRQSDNHEDWAKYYVNVFSDRDMFARFVPGLGLGHVS</sequence>
<accession>A0A4S8KSM0</accession>
<dbReference type="AlphaFoldDB" id="A0A4S8KSM0"/>
<gene>
    <name evidence="1" type="ORF">K435DRAFT_590970</name>
</gene>
<evidence type="ECO:0000313" key="1">
    <source>
        <dbReference type="EMBL" id="THU78824.1"/>
    </source>
</evidence>
<reference evidence="1 2" key="1">
    <citation type="journal article" date="2019" name="Nat. Ecol. Evol.">
        <title>Megaphylogeny resolves global patterns of mushroom evolution.</title>
        <authorList>
            <person name="Varga T."/>
            <person name="Krizsan K."/>
            <person name="Foldi C."/>
            <person name="Dima B."/>
            <person name="Sanchez-Garcia M."/>
            <person name="Sanchez-Ramirez S."/>
            <person name="Szollosi G.J."/>
            <person name="Szarkandi J.G."/>
            <person name="Papp V."/>
            <person name="Albert L."/>
            <person name="Andreopoulos W."/>
            <person name="Angelini C."/>
            <person name="Antonin V."/>
            <person name="Barry K.W."/>
            <person name="Bougher N.L."/>
            <person name="Buchanan P."/>
            <person name="Buyck B."/>
            <person name="Bense V."/>
            <person name="Catcheside P."/>
            <person name="Chovatia M."/>
            <person name="Cooper J."/>
            <person name="Damon W."/>
            <person name="Desjardin D."/>
            <person name="Finy P."/>
            <person name="Geml J."/>
            <person name="Haridas S."/>
            <person name="Hughes K."/>
            <person name="Justo A."/>
            <person name="Karasinski D."/>
            <person name="Kautmanova I."/>
            <person name="Kiss B."/>
            <person name="Kocsube S."/>
            <person name="Kotiranta H."/>
            <person name="LaButti K.M."/>
            <person name="Lechner B.E."/>
            <person name="Liimatainen K."/>
            <person name="Lipzen A."/>
            <person name="Lukacs Z."/>
            <person name="Mihaltcheva S."/>
            <person name="Morgado L.N."/>
            <person name="Niskanen T."/>
            <person name="Noordeloos M.E."/>
            <person name="Ohm R.A."/>
            <person name="Ortiz-Santana B."/>
            <person name="Ovrebo C."/>
            <person name="Racz N."/>
            <person name="Riley R."/>
            <person name="Savchenko A."/>
            <person name="Shiryaev A."/>
            <person name="Soop K."/>
            <person name="Spirin V."/>
            <person name="Szebenyi C."/>
            <person name="Tomsovsky M."/>
            <person name="Tulloss R.E."/>
            <person name="Uehling J."/>
            <person name="Grigoriev I.V."/>
            <person name="Vagvolgyi C."/>
            <person name="Papp T."/>
            <person name="Martin F.M."/>
            <person name="Miettinen O."/>
            <person name="Hibbett D.S."/>
            <person name="Nagy L.G."/>
        </authorList>
    </citation>
    <scope>NUCLEOTIDE SEQUENCE [LARGE SCALE GENOMIC DNA]</scope>
    <source>
        <strain evidence="1 2">CBS 962.96</strain>
    </source>
</reference>
<proteinExistence type="predicted"/>
<name>A0A4S8KSM0_DENBC</name>
<dbReference type="OrthoDB" id="3183767at2759"/>
<protein>
    <submittedName>
        <fullName evidence="1">Uncharacterized protein</fullName>
    </submittedName>
</protein>
<evidence type="ECO:0000313" key="2">
    <source>
        <dbReference type="Proteomes" id="UP000297245"/>
    </source>
</evidence>
<organism evidence="1 2">
    <name type="scientific">Dendrothele bispora (strain CBS 962.96)</name>
    <dbReference type="NCBI Taxonomy" id="1314807"/>
    <lineage>
        <taxon>Eukaryota</taxon>
        <taxon>Fungi</taxon>
        <taxon>Dikarya</taxon>
        <taxon>Basidiomycota</taxon>
        <taxon>Agaricomycotina</taxon>
        <taxon>Agaricomycetes</taxon>
        <taxon>Agaricomycetidae</taxon>
        <taxon>Agaricales</taxon>
        <taxon>Agaricales incertae sedis</taxon>
        <taxon>Dendrothele</taxon>
    </lineage>
</organism>
<keyword evidence="2" id="KW-1185">Reference proteome</keyword>
<dbReference type="EMBL" id="ML180127">
    <property type="protein sequence ID" value="THU78824.1"/>
    <property type="molecule type" value="Genomic_DNA"/>
</dbReference>
<dbReference type="Proteomes" id="UP000297245">
    <property type="component" value="Unassembled WGS sequence"/>
</dbReference>